<keyword evidence="4" id="KW-0949">S-adenosyl-L-methionine</keyword>
<dbReference type="InterPro" id="IPR013785">
    <property type="entry name" value="Aldolase_TIM"/>
</dbReference>
<dbReference type="PANTHER" id="PTHR21281:SF0">
    <property type="entry name" value="CYTOCHROME B5 DOMAIN-CONTAINING PROTEIN 1"/>
    <property type="match status" value="1"/>
</dbReference>
<evidence type="ECO:0000313" key="14">
    <source>
        <dbReference type="Proteomes" id="UP001141327"/>
    </source>
</evidence>
<dbReference type="SUPFAM" id="SSF102114">
    <property type="entry name" value="Radical SAM enzymes"/>
    <property type="match status" value="1"/>
</dbReference>
<evidence type="ECO:0000256" key="4">
    <source>
        <dbReference type="ARBA" id="ARBA00022691"/>
    </source>
</evidence>
<dbReference type="InterPro" id="IPR036400">
    <property type="entry name" value="Cyt_B5-like_heme/steroid_sf"/>
</dbReference>
<comment type="subcellular location">
    <subcellularLocation>
        <location evidence="1">Cytoplasm</location>
        <location evidence="1">Cytoskeleton</location>
        <location evidence="1">Cilium axoneme</location>
    </subcellularLocation>
</comment>
<evidence type="ECO:0000256" key="5">
    <source>
        <dbReference type="ARBA" id="ARBA00022723"/>
    </source>
</evidence>
<dbReference type="Gene3D" id="3.10.120.10">
    <property type="entry name" value="Cytochrome b5-like heme/steroid binding domain"/>
    <property type="match status" value="1"/>
</dbReference>
<dbReference type="SMART" id="SM01117">
    <property type="entry name" value="Cyt-b5"/>
    <property type="match status" value="1"/>
</dbReference>
<evidence type="ECO:0000313" key="13">
    <source>
        <dbReference type="EMBL" id="KAJ4456182.1"/>
    </source>
</evidence>
<keyword evidence="5" id="KW-0479">Metal-binding</keyword>
<evidence type="ECO:0000256" key="10">
    <source>
        <dbReference type="ARBA" id="ARBA00040649"/>
    </source>
</evidence>
<keyword evidence="7" id="KW-0411">Iron-sulfur</keyword>
<gene>
    <name evidence="13" type="ORF">PAPYR_8714</name>
</gene>
<name>A0ABQ8UER9_9EUKA</name>
<keyword evidence="9" id="KW-0966">Cell projection</keyword>
<evidence type="ECO:0000256" key="3">
    <source>
        <dbReference type="ARBA" id="ARBA00022617"/>
    </source>
</evidence>
<dbReference type="Gene3D" id="3.20.20.70">
    <property type="entry name" value="Aldolase class I"/>
    <property type="match status" value="1"/>
</dbReference>
<dbReference type="InterPro" id="IPR001199">
    <property type="entry name" value="Cyt_B5-like_heme/steroid-bd"/>
</dbReference>
<evidence type="ECO:0000256" key="9">
    <source>
        <dbReference type="ARBA" id="ARBA00023273"/>
    </source>
</evidence>
<dbReference type="SFLD" id="SFLDG01104">
    <property type="entry name" value="Uncharacterised_Radical_SAM_Su"/>
    <property type="match status" value="1"/>
</dbReference>
<dbReference type="PANTHER" id="PTHR21281">
    <property type="entry name" value="CYTOCHROME B5 DOMAIN-CONTAINING PROTEIN 1"/>
    <property type="match status" value="1"/>
</dbReference>
<evidence type="ECO:0000256" key="7">
    <source>
        <dbReference type="ARBA" id="ARBA00023014"/>
    </source>
</evidence>
<dbReference type="SUPFAM" id="SSF55856">
    <property type="entry name" value="Cytochrome b5-like heme/steroid binding domain"/>
    <property type="match status" value="1"/>
</dbReference>
<evidence type="ECO:0000259" key="12">
    <source>
        <dbReference type="PROSITE" id="PS50255"/>
    </source>
</evidence>
<reference evidence="13" key="1">
    <citation type="journal article" date="2022" name="bioRxiv">
        <title>Genomics of Preaxostyla Flagellates Illuminates Evolutionary Transitions and the Path Towards Mitochondrial Loss.</title>
        <authorList>
            <person name="Novak L.V.F."/>
            <person name="Treitli S.C."/>
            <person name="Pyrih J."/>
            <person name="Halakuc P."/>
            <person name="Pipaliya S.V."/>
            <person name="Vacek V."/>
            <person name="Brzon O."/>
            <person name="Soukal P."/>
            <person name="Eme L."/>
            <person name="Dacks J.B."/>
            <person name="Karnkowska A."/>
            <person name="Elias M."/>
            <person name="Hampl V."/>
        </authorList>
    </citation>
    <scope>NUCLEOTIDE SEQUENCE</scope>
    <source>
        <strain evidence="13">RCP-MX</strain>
    </source>
</reference>
<dbReference type="Pfam" id="PF00173">
    <property type="entry name" value="Cyt-b5"/>
    <property type="match status" value="1"/>
</dbReference>
<feature type="domain" description="Cytochrome b5 heme-binding" evidence="12">
    <location>
        <begin position="394"/>
        <end position="479"/>
    </location>
</feature>
<accession>A0ABQ8UER9</accession>
<keyword evidence="14" id="KW-1185">Reference proteome</keyword>
<dbReference type="InterPro" id="IPR023819">
    <property type="entry name" value="Pep-mod_rSAM_AF0577"/>
</dbReference>
<dbReference type="SFLD" id="SFLDS00029">
    <property type="entry name" value="Radical_SAM"/>
    <property type="match status" value="1"/>
</dbReference>
<keyword evidence="3" id="KW-0349">Heme</keyword>
<dbReference type="EMBL" id="JAPMOS010000079">
    <property type="protein sequence ID" value="KAJ4456182.1"/>
    <property type="molecule type" value="Genomic_DNA"/>
</dbReference>
<protein>
    <recommendedName>
        <fullName evidence="10">Cytochrome b5 domain-containing protein 1</fullName>
    </recommendedName>
</protein>
<dbReference type="InterPro" id="IPR052320">
    <property type="entry name" value="Cytochrome_b5_domain"/>
</dbReference>
<sequence>MRYFLFATTACNLHCTYCGNDPEEMEMPIRPNPEELLPKLRAFLERDREQTQEKPILVFYGGEPLTNWPFVKLVMDTFDCRFILQSNSTLLDTVPTDYLEKFESILVSIDGRRDVVDRNRGEGTYDRVVKNCTAVRQRARVKNMVARGCCMEGAAVDEEVRHLMSLQQAGADAAHPKPLFDNVYWQLNTGFDFPMRESFPIWVRDSYNPGISRLVDEWVAAMRDHGRVAGIVPFVALMKTLLEQAAEDRARPADAAPAPRPIIPIRCGIGHDTFSITTDGRLGGCPCGIGEAWNTLGYTHPKNRYLGRHPDLEEIVTPAASLPNCLTVREPCPSCDIRDVCGGRCVYASKTKYWGDEGFDAVCATVRHLVAELRRVRPEVEQLIVEVPASTQTSTYFSPNEVAQHNHPSDCWLSWLGKVYDLTPLIRDNASQSLAIQPILDNAGRDISHWFNPKTGMLRTCVDEASGMLVPFLPMGKLLHALPRDPRTDCPNDFAIPWWADTRFCIGTLTRKPRKIRLVNMLTRDEHVIEVCTEETLEQIRSRYLSHNAHAHSYTWKFLGQTLDMTKTLPENNIPDEDDDLHRLRMDPDAHIPTLHLYYNDDLTVA</sequence>
<organism evidence="13 14">
    <name type="scientific">Paratrimastix pyriformis</name>
    <dbReference type="NCBI Taxonomy" id="342808"/>
    <lineage>
        <taxon>Eukaryota</taxon>
        <taxon>Metamonada</taxon>
        <taxon>Preaxostyla</taxon>
        <taxon>Paratrimastigidae</taxon>
        <taxon>Paratrimastix</taxon>
    </lineage>
</organism>
<proteinExistence type="predicted"/>
<keyword evidence="6" id="KW-0408">Iron</keyword>
<evidence type="ECO:0000256" key="2">
    <source>
        <dbReference type="ARBA" id="ARBA00022490"/>
    </source>
</evidence>
<comment type="caution">
    <text evidence="13">The sequence shown here is derived from an EMBL/GenBank/DDBJ whole genome shotgun (WGS) entry which is preliminary data.</text>
</comment>
<comment type="function">
    <text evidence="11">Radial spoke stalk protein that binds heme under oxidizing conditions. Required for the coordinated beating of multiple cilia maybe by functioning in a redox signaling pathway.</text>
</comment>
<evidence type="ECO:0000256" key="1">
    <source>
        <dbReference type="ARBA" id="ARBA00004430"/>
    </source>
</evidence>
<dbReference type="InterPro" id="IPR007197">
    <property type="entry name" value="rSAM"/>
</dbReference>
<dbReference type="SFLD" id="SFLDG01067">
    <property type="entry name" value="SPASM/twitch_domain_containing"/>
    <property type="match status" value="1"/>
</dbReference>
<dbReference type="InterPro" id="IPR058240">
    <property type="entry name" value="rSAM_sf"/>
</dbReference>
<evidence type="ECO:0000256" key="8">
    <source>
        <dbReference type="ARBA" id="ARBA00023212"/>
    </source>
</evidence>
<dbReference type="Pfam" id="PF04055">
    <property type="entry name" value="Radical_SAM"/>
    <property type="match status" value="1"/>
</dbReference>
<keyword evidence="2" id="KW-0963">Cytoplasm</keyword>
<dbReference type="NCBIfam" id="TIGR04084">
    <property type="entry name" value="rSAM_AF0577"/>
    <property type="match status" value="1"/>
</dbReference>
<dbReference type="Proteomes" id="UP001141327">
    <property type="component" value="Unassembled WGS sequence"/>
</dbReference>
<keyword evidence="8" id="KW-0206">Cytoskeleton</keyword>
<dbReference type="PROSITE" id="PS50255">
    <property type="entry name" value="CYTOCHROME_B5_2"/>
    <property type="match status" value="1"/>
</dbReference>
<evidence type="ECO:0000256" key="6">
    <source>
        <dbReference type="ARBA" id="ARBA00023004"/>
    </source>
</evidence>
<dbReference type="CDD" id="cd01335">
    <property type="entry name" value="Radical_SAM"/>
    <property type="match status" value="1"/>
</dbReference>
<evidence type="ECO:0000256" key="11">
    <source>
        <dbReference type="ARBA" id="ARBA00046139"/>
    </source>
</evidence>